<feature type="compositionally biased region" description="Basic and acidic residues" evidence="2">
    <location>
        <begin position="306"/>
        <end position="321"/>
    </location>
</feature>
<dbReference type="PANTHER" id="PTHR12354">
    <property type="entry name" value="INTERFERON-RELATED DEVELOPMENTAL REGULATOR"/>
    <property type="match status" value="1"/>
</dbReference>
<dbReference type="STRING" id="6689.A0A423TLW1"/>
<dbReference type="PANTHER" id="PTHR12354:SF1">
    <property type="entry name" value="INTERFERON-RELATED DEVELOPMENTAL REGULATOR 1"/>
    <property type="match status" value="1"/>
</dbReference>
<dbReference type="Proteomes" id="UP000283509">
    <property type="component" value="Unassembled WGS sequence"/>
</dbReference>
<accession>A0A423TLW1</accession>
<evidence type="ECO:0000259" key="3">
    <source>
        <dbReference type="Pfam" id="PF05004"/>
    </source>
</evidence>
<dbReference type="InterPro" id="IPR007701">
    <property type="entry name" value="Interferon-rel_develop_reg_N"/>
</dbReference>
<reference evidence="4 5" key="1">
    <citation type="submission" date="2018-04" db="EMBL/GenBank/DDBJ databases">
        <authorList>
            <person name="Zhang X."/>
            <person name="Yuan J."/>
            <person name="Li F."/>
            <person name="Xiang J."/>
        </authorList>
    </citation>
    <scope>NUCLEOTIDE SEQUENCE [LARGE SCALE GENOMIC DNA]</scope>
    <source>
        <tissue evidence="4">Muscle</tissue>
    </source>
</reference>
<sequence>MRTPQQDSHSLINQITLAQSAGEALPVADDDTASITSDKTDSTAQITDGEEGLSEMETYEQKVREAMDLALEKSVQTRTNALTALTTAFQKRVMTQFLLDNYQTITDLVERSLRKGRGPEQVAAARLATTLVVSLSPVAEAEKVFKTLNPILTVLVTDPSAAVAARQDGALAMALSAFLACHDLADVTAAMNTLHTLFAGSLPKGNGELPNHPPAVSAMHTAALNGFCLLLCLLSPTTIYTMANKLVKEMFDLLGSSDLDLRIQAGEAVALIYETLEYMMRDYSWNREADLCSVLKELATDSPGSEQKRTGSNREHLSGML</sequence>
<evidence type="ECO:0000313" key="4">
    <source>
        <dbReference type="EMBL" id="ROT77412.1"/>
    </source>
</evidence>
<gene>
    <name evidence="4" type="ORF">C7M84_003937</name>
</gene>
<evidence type="ECO:0000313" key="5">
    <source>
        <dbReference type="Proteomes" id="UP000283509"/>
    </source>
</evidence>
<protein>
    <submittedName>
        <fullName evidence="4">Interferon-related developmental regulator 1</fullName>
    </submittedName>
</protein>
<evidence type="ECO:0000256" key="2">
    <source>
        <dbReference type="SAM" id="MobiDB-lite"/>
    </source>
</evidence>
<comment type="similarity">
    <text evidence="1">Belongs to the IFRD family.</text>
</comment>
<keyword evidence="5" id="KW-1185">Reference proteome</keyword>
<dbReference type="Gene3D" id="1.25.10.10">
    <property type="entry name" value="Leucine-rich Repeat Variant"/>
    <property type="match status" value="1"/>
</dbReference>
<proteinExistence type="inferred from homology"/>
<organism evidence="4 5">
    <name type="scientific">Penaeus vannamei</name>
    <name type="common">Whiteleg shrimp</name>
    <name type="synonym">Litopenaeus vannamei</name>
    <dbReference type="NCBI Taxonomy" id="6689"/>
    <lineage>
        <taxon>Eukaryota</taxon>
        <taxon>Metazoa</taxon>
        <taxon>Ecdysozoa</taxon>
        <taxon>Arthropoda</taxon>
        <taxon>Crustacea</taxon>
        <taxon>Multicrustacea</taxon>
        <taxon>Malacostraca</taxon>
        <taxon>Eumalacostraca</taxon>
        <taxon>Eucarida</taxon>
        <taxon>Decapoda</taxon>
        <taxon>Dendrobranchiata</taxon>
        <taxon>Penaeoidea</taxon>
        <taxon>Penaeidae</taxon>
        <taxon>Penaeus</taxon>
    </lineage>
</organism>
<evidence type="ECO:0000256" key="1">
    <source>
        <dbReference type="ARBA" id="ARBA00008828"/>
    </source>
</evidence>
<dbReference type="InterPro" id="IPR011989">
    <property type="entry name" value="ARM-like"/>
</dbReference>
<name>A0A423TLW1_PENVA</name>
<dbReference type="InterPro" id="IPR039777">
    <property type="entry name" value="IFRD"/>
</dbReference>
<reference evidence="4 5" key="2">
    <citation type="submission" date="2019-01" db="EMBL/GenBank/DDBJ databases">
        <title>The decoding of complex shrimp genome reveals the adaptation for benthos swimmer, frequently molting mechanism and breeding impact on genome.</title>
        <authorList>
            <person name="Sun Y."/>
            <person name="Gao Y."/>
            <person name="Yu Y."/>
        </authorList>
    </citation>
    <scope>NUCLEOTIDE SEQUENCE [LARGE SCALE GENOMIC DNA]</scope>
    <source>
        <tissue evidence="4">Muscle</tissue>
    </source>
</reference>
<dbReference type="OrthoDB" id="18978at2759"/>
<feature type="domain" description="Interferon-related developmental regulator N-terminal" evidence="3">
    <location>
        <begin position="34"/>
        <end position="305"/>
    </location>
</feature>
<feature type="compositionally biased region" description="Polar residues" evidence="2">
    <location>
        <begin position="33"/>
        <end position="46"/>
    </location>
</feature>
<dbReference type="InterPro" id="IPR016024">
    <property type="entry name" value="ARM-type_fold"/>
</dbReference>
<comment type="caution">
    <text evidence="4">The sequence shown here is derived from an EMBL/GenBank/DDBJ whole genome shotgun (WGS) entry which is preliminary data.</text>
</comment>
<feature type="region of interest" description="Disordered" evidence="2">
    <location>
        <begin position="33"/>
        <end position="54"/>
    </location>
</feature>
<dbReference type="Pfam" id="PF05004">
    <property type="entry name" value="IFRD"/>
    <property type="match status" value="1"/>
</dbReference>
<feature type="region of interest" description="Disordered" evidence="2">
    <location>
        <begin position="302"/>
        <end position="321"/>
    </location>
</feature>
<dbReference type="EMBL" id="QCYY01001527">
    <property type="protein sequence ID" value="ROT77412.1"/>
    <property type="molecule type" value="Genomic_DNA"/>
</dbReference>
<dbReference type="SUPFAM" id="SSF48371">
    <property type="entry name" value="ARM repeat"/>
    <property type="match status" value="1"/>
</dbReference>
<dbReference type="AlphaFoldDB" id="A0A423TLW1"/>